<dbReference type="RefSeq" id="WP_012110811.1">
    <property type="nucleotide sequence ID" value="NC_009719.1"/>
</dbReference>
<keyword evidence="9" id="KW-1185">Reference proteome</keyword>
<dbReference type="NCBIfam" id="TIGR00765">
    <property type="entry name" value="yihY_not_rbn"/>
    <property type="match status" value="1"/>
</dbReference>
<protein>
    <submittedName>
        <fullName evidence="8">Putative ribonuclease BN</fullName>
    </submittedName>
</protein>
<feature type="transmembrane region" description="Helical" evidence="7">
    <location>
        <begin position="43"/>
        <end position="72"/>
    </location>
</feature>
<dbReference type="PIRSF" id="PIRSF035875">
    <property type="entry name" value="RNase_BN"/>
    <property type="match status" value="1"/>
</dbReference>
<dbReference type="AlphaFoldDB" id="A7HUD2"/>
<dbReference type="eggNOG" id="COG1295">
    <property type="taxonomic scope" value="Bacteria"/>
</dbReference>
<feature type="transmembrane region" description="Helical" evidence="7">
    <location>
        <begin position="228"/>
        <end position="251"/>
    </location>
</feature>
<evidence type="ECO:0000256" key="3">
    <source>
        <dbReference type="ARBA" id="ARBA00022692"/>
    </source>
</evidence>
<dbReference type="HOGENOM" id="CLU_045539_0_0_5"/>
<reference evidence="8 9" key="1">
    <citation type="journal article" date="2011" name="Stand. Genomic Sci.">
        <title>Complete genome sequence of Parvibaculum lavamentivorans type strain (DS-1(T)).</title>
        <authorList>
            <person name="Schleheck D."/>
            <person name="Weiss M."/>
            <person name="Pitluck S."/>
            <person name="Bruce D."/>
            <person name="Land M.L."/>
            <person name="Han S."/>
            <person name="Saunders E."/>
            <person name="Tapia R."/>
            <person name="Detter C."/>
            <person name="Brettin T."/>
            <person name="Han J."/>
            <person name="Woyke T."/>
            <person name="Goodwin L."/>
            <person name="Pennacchio L."/>
            <person name="Nolan M."/>
            <person name="Cook A.M."/>
            <person name="Kjelleberg S."/>
            <person name="Thomas T."/>
        </authorList>
    </citation>
    <scope>NUCLEOTIDE SEQUENCE [LARGE SCALE GENOMIC DNA]</scope>
    <source>
        <strain evidence="9">DS-1 / DSM 13023 / NCIMB 13966</strain>
    </source>
</reference>
<evidence type="ECO:0000256" key="5">
    <source>
        <dbReference type="ARBA" id="ARBA00023136"/>
    </source>
</evidence>
<feature type="transmembrane region" description="Helical" evidence="7">
    <location>
        <begin position="197"/>
        <end position="216"/>
    </location>
</feature>
<dbReference type="Pfam" id="PF03631">
    <property type="entry name" value="Virul_fac_BrkB"/>
    <property type="match status" value="1"/>
</dbReference>
<evidence type="ECO:0000256" key="7">
    <source>
        <dbReference type="SAM" id="Phobius"/>
    </source>
</evidence>
<dbReference type="GO" id="GO:0005886">
    <property type="term" value="C:plasma membrane"/>
    <property type="evidence" value="ECO:0007669"/>
    <property type="project" value="UniProtKB-SubCell"/>
</dbReference>
<comment type="subcellular location">
    <subcellularLocation>
        <location evidence="1">Cell membrane</location>
        <topology evidence="1">Multi-pass membrane protein</topology>
    </subcellularLocation>
</comment>
<evidence type="ECO:0000256" key="6">
    <source>
        <dbReference type="SAM" id="MobiDB-lite"/>
    </source>
</evidence>
<feature type="transmembrane region" description="Helical" evidence="7">
    <location>
        <begin position="263"/>
        <end position="285"/>
    </location>
</feature>
<dbReference type="InterPro" id="IPR017039">
    <property type="entry name" value="Virul_fac_BrkB"/>
</dbReference>
<evidence type="ECO:0000313" key="9">
    <source>
        <dbReference type="Proteomes" id="UP000006377"/>
    </source>
</evidence>
<dbReference type="PANTHER" id="PTHR30213:SF0">
    <property type="entry name" value="UPF0761 MEMBRANE PROTEIN YIHY"/>
    <property type="match status" value="1"/>
</dbReference>
<feature type="region of interest" description="Disordered" evidence="6">
    <location>
        <begin position="1"/>
        <end position="22"/>
    </location>
</feature>
<keyword evidence="5 7" id="KW-0472">Membrane</keyword>
<evidence type="ECO:0000256" key="2">
    <source>
        <dbReference type="ARBA" id="ARBA00022475"/>
    </source>
</evidence>
<gene>
    <name evidence="8" type="ordered locus">Plav_1900</name>
</gene>
<keyword evidence="3 7" id="KW-0812">Transmembrane</keyword>
<keyword evidence="4 7" id="KW-1133">Transmembrane helix</keyword>
<name>A7HUD2_PARL1</name>
<feature type="transmembrane region" description="Helical" evidence="7">
    <location>
        <begin position="112"/>
        <end position="135"/>
    </location>
</feature>
<evidence type="ECO:0000256" key="4">
    <source>
        <dbReference type="ARBA" id="ARBA00022989"/>
    </source>
</evidence>
<sequence>MTEEERQRQSGRGRSAEQPSDIPAKGWRDVALRVWAKINEDSVMLVAAGVSFYILLALFPALAAFVSIYGFVADPKTIADHIAFLGGFLPTDGLELIRAQLDGLLRQKPNSLGLGFLLGLGVALWSANNSVKALFEAMNVAYEEEEKRSFVKRHLVSFSFTLGAIAIGVLFLLTVGIVPAALAVLRIESWAETLIRLGRWPVMLIAVGIAISLIYRYGPSREHAKLRWLSWGAALATLVWIAASVGFSYYLENFANYNATYGALGAVIGLMMWTWISVMIILIGAEINAEMEHQTARDSTTGDPKPMGERGATVADTLGEVP</sequence>
<feature type="region of interest" description="Disordered" evidence="6">
    <location>
        <begin position="294"/>
        <end position="322"/>
    </location>
</feature>
<dbReference type="OrthoDB" id="9781030at2"/>
<proteinExistence type="predicted"/>
<keyword evidence="2" id="KW-1003">Cell membrane</keyword>
<feature type="transmembrane region" description="Helical" evidence="7">
    <location>
        <begin position="155"/>
        <end position="185"/>
    </location>
</feature>
<dbReference type="EMBL" id="CP000774">
    <property type="protein sequence ID" value="ABS63515.1"/>
    <property type="molecule type" value="Genomic_DNA"/>
</dbReference>
<dbReference type="KEGG" id="pla:Plav_1900"/>
<evidence type="ECO:0000313" key="8">
    <source>
        <dbReference type="EMBL" id="ABS63515.1"/>
    </source>
</evidence>
<dbReference type="STRING" id="402881.Plav_1900"/>
<organism evidence="8 9">
    <name type="scientific">Parvibaculum lavamentivorans (strain DS-1 / DSM 13023 / NCIMB 13966)</name>
    <dbReference type="NCBI Taxonomy" id="402881"/>
    <lineage>
        <taxon>Bacteria</taxon>
        <taxon>Pseudomonadati</taxon>
        <taxon>Pseudomonadota</taxon>
        <taxon>Alphaproteobacteria</taxon>
        <taxon>Hyphomicrobiales</taxon>
        <taxon>Parvibaculaceae</taxon>
        <taxon>Parvibaculum</taxon>
    </lineage>
</organism>
<dbReference type="PANTHER" id="PTHR30213">
    <property type="entry name" value="INNER MEMBRANE PROTEIN YHJD"/>
    <property type="match status" value="1"/>
</dbReference>
<accession>A7HUD2</accession>
<evidence type="ECO:0000256" key="1">
    <source>
        <dbReference type="ARBA" id="ARBA00004651"/>
    </source>
</evidence>
<dbReference type="Proteomes" id="UP000006377">
    <property type="component" value="Chromosome"/>
</dbReference>